<proteinExistence type="predicted"/>
<gene>
    <name evidence="1" type="ORF">POM88_054952</name>
</gene>
<dbReference type="GO" id="GO:0005783">
    <property type="term" value="C:endoplasmic reticulum"/>
    <property type="evidence" value="ECO:0007669"/>
    <property type="project" value="TreeGrafter"/>
</dbReference>
<dbReference type="Proteomes" id="UP001237642">
    <property type="component" value="Unassembled WGS sequence"/>
</dbReference>
<comment type="caution">
    <text evidence="1">The sequence shown here is derived from an EMBL/GenBank/DDBJ whole genome shotgun (WGS) entry which is preliminary data.</text>
</comment>
<evidence type="ECO:0000313" key="2">
    <source>
        <dbReference type="Proteomes" id="UP001237642"/>
    </source>
</evidence>
<organism evidence="1 2">
    <name type="scientific">Heracleum sosnowskyi</name>
    <dbReference type="NCBI Taxonomy" id="360622"/>
    <lineage>
        <taxon>Eukaryota</taxon>
        <taxon>Viridiplantae</taxon>
        <taxon>Streptophyta</taxon>
        <taxon>Embryophyta</taxon>
        <taxon>Tracheophyta</taxon>
        <taxon>Spermatophyta</taxon>
        <taxon>Magnoliopsida</taxon>
        <taxon>eudicotyledons</taxon>
        <taxon>Gunneridae</taxon>
        <taxon>Pentapetalae</taxon>
        <taxon>asterids</taxon>
        <taxon>campanulids</taxon>
        <taxon>Apiales</taxon>
        <taxon>Apiaceae</taxon>
        <taxon>Apioideae</taxon>
        <taxon>apioid superclade</taxon>
        <taxon>Tordylieae</taxon>
        <taxon>Tordyliinae</taxon>
        <taxon>Heracleum</taxon>
    </lineage>
</organism>
<dbReference type="EMBL" id="JAUIZM010000123">
    <property type="protein sequence ID" value="KAK1348659.1"/>
    <property type="molecule type" value="Genomic_DNA"/>
</dbReference>
<dbReference type="GO" id="GO:0008289">
    <property type="term" value="F:lipid binding"/>
    <property type="evidence" value="ECO:0007669"/>
    <property type="project" value="InterPro"/>
</dbReference>
<dbReference type="PANTHER" id="PTHR10774">
    <property type="entry name" value="EXTENDED SYNAPTOTAGMIN-RELATED"/>
    <property type="match status" value="1"/>
</dbReference>
<dbReference type="AlphaFoldDB" id="A0AAD8GM87"/>
<accession>A0AAD8GM87</accession>
<dbReference type="SUPFAM" id="SSF48403">
    <property type="entry name" value="Ankyrin repeat"/>
    <property type="match status" value="1"/>
</dbReference>
<reference evidence="1" key="2">
    <citation type="submission" date="2023-05" db="EMBL/GenBank/DDBJ databases">
        <authorList>
            <person name="Schelkunov M.I."/>
        </authorList>
    </citation>
    <scope>NUCLEOTIDE SEQUENCE</scope>
    <source>
        <strain evidence="1">Hsosn_3</strain>
        <tissue evidence="1">Leaf</tissue>
    </source>
</reference>
<keyword evidence="2" id="KW-1185">Reference proteome</keyword>
<name>A0AAD8GM87_9APIA</name>
<reference evidence="1" key="1">
    <citation type="submission" date="2023-02" db="EMBL/GenBank/DDBJ databases">
        <title>Genome of toxic invasive species Heracleum sosnowskyi carries increased number of genes despite the absence of recent whole-genome duplications.</title>
        <authorList>
            <person name="Schelkunov M."/>
            <person name="Shtratnikova V."/>
            <person name="Makarenko M."/>
            <person name="Klepikova A."/>
            <person name="Omelchenko D."/>
            <person name="Novikova G."/>
            <person name="Obukhova E."/>
            <person name="Bogdanov V."/>
            <person name="Penin A."/>
            <person name="Logacheva M."/>
        </authorList>
    </citation>
    <scope>NUCLEOTIDE SEQUENCE</scope>
    <source>
        <strain evidence="1">Hsosn_3</strain>
        <tissue evidence="1">Leaf</tissue>
    </source>
</reference>
<sequence>MAATVWPKRLLPEIPLWVKNPDYDRVDWLNKFLEHMWPYLDKAICKTAKNIAKPIIAEQIPKYKIESVEFEALMLGDSCNFTILNCDGRKITYSLEPLSTELLLFIQKKEIPIHSKSQSAKPPYFLNNDQVNGGAPNVSDAYTINGQPGDLYNCSSKAQGHIDVVNLLLDADSNLVKIARNNGKTVLHTAARMGH</sequence>
<dbReference type="Gene3D" id="1.25.40.20">
    <property type="entry name" value="Ankyrin repeat-containing domain"/>
    <property type="match status" value="1"/>
</dbReference>
<protein>
    <submittedName>
        <fullName evidence="1">Uncharacterized protein</fullName>
    </submittedName>
</protein>
<dbReference type="PANTHER" id="PTHR10774:SF188">
    <property type="entry name" value="SYNAPTOTAGMIN-2"/>
    <property type="match status" value="1"/>
</dbReference>
<evidence type="ECO:0000313" key="1">
    <source>
        <dbReference type="EMBL" id="KAK1348659.1"/>
    </source>
</evidence>
<dbReference type="InterPro" id="IPR045050">
    <property type="entry name" value="Synaptotagmin_plant"/>
</dbReference>
<dbReference type="InterPro" id="IPR036770">
    <property type="entry name" value="Ankyrin_rpt-contain_sf"/>
</dbReference>